<proteinExistence type="inferred from homology"/>
<evidence type="ECO:0000313" key="8">
    <source>
        <dbReference type="Proteomes" id="UP000032434"/>
    </source>
</evidence>
<evidence type="ECO:0000256" key="2">
    <source>
        <dbReference type="ARBA" id="ARBA00023015"/>
    </source>
</evidence>
<evidence type="ECO:0000256" key="1">
    <source>
        <dbReference type="ARBA" id="ARBA00010641"/>
    </source>
</evidence>
<dbReference type="RefSeq" id="WP_045748887.1">
    <property type="nucleotide sequence ID" value="NZ_FUZK01000002.1"/>
</dbReference>
<evidence type="ECO:0000259" key="5">
    <source>
        <dbReference type="Pfam" id="PF04542"/>
    </source>
</evidence>
<dbReference type="PANTHER" id="PTHR43133:SF51">
    <property type="entry name" value="RNA POLYMERASE SIGMA FACTOR"/>
    <property type="match status" value="1"/>
</dbReference>
<dbReference type="CDD" id="cd06171">
    <property type="entry name" value="Sigma70_r4"/>
    <property type="match status" value="1"/>
</dbReference>
<dbReference type="FunCoup" id="A0A061A901">
    <property type="interactions" value="185"/>
</dbReference>
<dbReference type="InterPro" id="IPR014284">
    <property type="entry name" value="RNA_pol_sigma-70_dom"/>
</dbReference>
<dbReference type="NCBIfam" id="TIGR02937">
    <property type="entry name" value="sigma70-ECF"/>
    <property type="match status" value="1"/>
</dbReference>
<accession>A0A061A901</accession>
<dbReference type="SUPFAM" id="SSF88946">
    <property type="entry name" value="Sigma2 domain of RNA polymerase sigma factors"/>
    <property type="match status" value="1"/>
</dbReference>
<dbReference type="GO" id="GO:0016987">
    <property type="term" value="F:sigma factor activity"/>
    <property type="evidence" value="ECO:0007669"/>
    <property type="project" value="UniProtKB-KW"/>
</dbReference>
<organism evidence="7 8">
    <name type="scientific">Acholeplasma oculi</name>
    <dbReference type="NCBI Taxonomy" id="35623"/>
    <lineage>
        <taxon>Bacteria</taxon>
        <taxon>Bacillati</taxon>
        <taxon>Mycoplasmatota</taxon>
        <taxon>Mollicutes</taxon>
        <taxon>Acholeplasmatales</taxon>
        <taxon>Acholeplasmataceae</taxon>
        <taxon>Acholeplasma</taxon>
    </lineage>
</organism>
<reference evidence="8" key="1">
    <citation type="submission" date="2014-05" db="EMBL/GenBank/DDBJ databases">
        <authorList>
            <person name="Kube M."/>
        </authorList>
    </citation>
    <scope>NUCLEOTIDE SEQUENCE [LARGE SCALE GENOMIC DNA]</scope>
</reference>
<keyword evidence="2" id="KW-0805">Transcription regulation</keyword>
<name>A0A061A901_9MOLU</name>
<dbReference type="InterPro" id="IPR013324">
    <property type="entry name" value="RNA_pol_sigma_r3/r4-like"/>
</dbReference>
<dbReference type="InterPro" id="IPR013325">
    <property type="entry name" value="RNA_pol_sigma_r2"/>
</dbReference>
<dbReference type="Proteomes" id="UP000032434">
    <property type="component" value="Chromosome 1"/>
</dbReference>
<keyword evidence="8" id="KW-1185">Reference proteome</keyword>
<dbReference type="GO" id="GO:0006352">
    <property type="term" value="P:DNA-templated transcription initiation"/>
    <property type="evidence" value="ECO:0007669"/>
    <property type="project" value="InterPro"/>
</dbReference>
<keyword evidence="4" id="KW-0804">Transcription</keyword>
<dbReference type="GO" id="GO:0003677">
    <property type="term" value="F:DNA binding"/>
    <property type="evidence" value="ECO:0007669"/>
    <property type="project" value="InterPro"/>
</dbReference>
<keyword evidence="3" id="KW-0731">Sigma factor</keyword>
<evidence type="ECO:0000313" key="7">
    <source>
        <dbReference type="EMBL" id="CDR30323.1"/>
    </source>
</evidence>
<evidence type="ECO:0000259" key="6">
    <source>
        <dbReference type="Pfam" id="PF08281"/>
    </source>
</evidence>
<dbReference type="Gene3D" id="1.10.10.10">
    <property type="entry name" value="Winged helix-like DNA-binding domain superfamily/Winged helix DNA-binding domain"/>
    <property type="match status" value="1"/>
</dbReference>
<dbReference type="SUPFAM" id="SSF88659">
    <property type="entry name" value="Sigma3 and sigma4 domains of RNA polymerase sigma factors"/>
    <property type="match status" value="1"/>
</dbReference>
<gene>
    <name evidence="7" type="ORF">Aocu_02500</name>
</gene>
<comment type="similarity">
    <text evidence="1">Belongs to the sigma-70 factor family. ECF subfamily.</text>
</comment>
<evidence type="ECO:0000256" key="3">
    <source>
        <dbReference type="ARBA" id="ARBA00023082"/>
    </source>
</evidence>
<dbReference type="EMBL" id="LK028559">
    <property type="protein sequence ID" value="CDR30323.1"/>
    <property type="molecule type" value="Genomic_DNA"/>
</dbReference>
<dbReference type="InParanoid" id="A0A061A901"/>
<dbReference type="OrthoDB" id="190020at2"/>
<dbReference type="Gene3D" id="1.10.1740.10">
    <property type="match status" value="1"/>
</dbReference>
<dbReference type="KEGG" id="aoc:Aocu_02500"/>
<dbReference type="HOGENOM" id="CLU_047691_3_4_14"/>
<dbReference type="InterPro" id="IPR039425">
    <property type="entry name" value="RNA_pol_sigma-70-like"/>
</dbReference>
<dbReference type="AlphaFoldDB" id="A0A061A901"/>
<feature type="domain" description="RNA polymerase sigma-70 region 2" evidence="5">
    <location>
        <begin position="23"/>
        <end position="90"/>
    </location>
</feature>
<dbReference type="PATRIC" id="fig|35623.3.peg.250"/>
<dbReference type="Pfam" id="PF04542">
    <property type="entry name" value="Sigma70_r2"/>
    <property type="match status" value="1"/>
</dbReference>
<dbReference type="Pfam" id="PF08281">
    <property type="entry name" value="Sigma70_r4_2"/>
    <property type="match status" value="1"/>
</dbReference>
<dbReference type="InterPro" id="IPR036388">
    <property type="entry name" value="WH-like_DNA-bd_sf"/>
</dbReference>
<dbReference type="STRING" id="35623.Aocu_02500"/>
<dbReference type="InterPro" id="IPR013249">
    <property type="entry name" value="RNA_pol_sigma70_r4_t2"/>
</dbReference>
<dbReference type="PANTHER" id="PTHR43133">
    <property type="entry name" value="RNA POLYMERASE ECF-TYPE SIGMA FACTO"/>
    <property type="match status" value="1"/>
</dbReference>
<sequence length="169" mass="20121">MILDEVTIQELKTSNNKTFEKIYQETVRGVYSMVFSIIRNHTVTEDLVQDIYMRMLVKIDQYRLNSNFYNWLLQIAKHIAIDYYRKNKRTLLVDISDIDLFNRSAGETPDQSEYFMSLMNKLNQKERMIVLLKVVDEKTHQEIADMLQMKLGTVLWIYQKAIKKLGEEV</sequence>
<dbReference type="InterPro" id="IPR007627">
    <property type="entry name" value="RNA_pol_sigma70_r2"/>
</dbReference>
<evidence type="ECO:0000256" key="4">
    <source>
        <dbReference type="ARBA" id="ARBA00023163"/>
    </source>
</evidence>
<feature type="domain" description="RNA polymerase sigma factor 70 region 4 type 2" evidence="6">
    <location>
        <begin position="113"/>
        <end position="154"/>
    </location>
</feature>
<protein>
    <submittedName>
        <fullName evidence="7">RNA polymerase sigma-70 factor, ECF subfamily</fullName>
    </submittedName>
</protein>